<evidence type="ECO:0000313" key="1">
    <source>
        <dbReference type="EMBL" id="KIW40689.1"/>
    </source>
</evidence>
<evidence type="ECO:0000313" key="2">
    <source>
        <dbReference type="Proteomes" id="UP000053342"/>
    </source>
</evidence>
<dbReference type="InterPro" id="IPR011051">
    <property type="entry name" value="RmlC_Cupin_sf"/>
</dbReference>
<gene>
    <name evidence="1" type="ORF">PV06_07866</name>
</gene>
<dbReference type="RefSeq" id="XP_016260905.1">
    <property type="nucleotide sequence ID" value="XM_016409151.1"/>
</dbReference>
<dbReference type="GeneID" id="27359940"/>
<dbReference type="Proteomes" id="UP000053342">
    <property type="component" value="Unassembled WGS sequence"/>
</dbReference>
<reference evidence="1 2" key="1">
    <citation type="submission" date="2015-01" db="EMBL/GenBank/DDBJ databases">
        <title>The Genome Sequence of Exophiala oligosperma CBS72588.</title>
        <authorList>
            <consortium name="The Broad Institute Genomics Platform"/>
            <person name="Cuomo C."/>
            <person name="de Hoog S."/>
            <person name="Gorbushina A."/>
            <person name="Stielow B."/>
            <person name="Teixiera M."/>
            <person name="Abouelleil A."/>
            <person name="Chapman S.B."/>
            <person name="Priest M."/>
            <person name="Young S.K."/>
            <person name="Wortman J."/>
            <person name="Nusbaum C."/>
            <person name="Birren B."/>
        </authorList>
    </citation>
    <scope>NUCLEOTIDE SEQUENCE [LARGE SCALE GENOMIC DNA]</scope>
    <source>
        <strain evidence="1 2">CBS 72588</strain>
    </source>
</reference>
<protein>
    <recommendedName>
        <fullName evidence="3">Cupin 2 conserved barrel domain-containing protein</fullName>
    </recommendedName>
</protein>
<dbReference type="CDD" id="cd02208">
    <property type="entry name" value="cupin_RmlC-like"/>
    <property type="match status" value="1"/>
</dbReference>
<proteinExistence type="predicted"/>
<sequence>MCYHDEYLTVLEGRIEANLEGKGKTVINAGDEAFFVPRWHVHSMKGFQGEKTVLRETAVPAETWGLGKALFFNDALGQDGRPGFWRLLRVAYDGDLYPPLPGGIKFIDQAFVTVLGFIAKFFVQAKEQTL</sequence>
<name>A0A0D2DYR0_9EURO</name>
<evidence type="ECO:0008006" key="3">
    <source>
        <dbReference type="Google" id="ProtNLM"/>
    </source>
</evidence>
<dbReference type="Gene3D" id="2.60.120.10">
    <property type="entry name" value="Jelly Rolls"/>
    <property type="match status" value="1"/>
</dbReference>
<dbReference type="OrthoDB" id="504210at2759"/>
<dbReference type="AlphaFoldDB" id="A0A0D2DYR0"/>
<dbReference type="SUPFAM" id="SSF51182">
    <property type="entry name" value="RmlC-like cupins"/>
    <property type="match status" value="1"/>
</dbReference>
<dbReference type="HOGENOM" id="CLU_109883_1_0_1"/>
<organism evidence="1 2">
    <name type="scientific">Exophiala oligosperma</name>
    <dbReference type="NCBI Taxonomy" id="215243"/>
    <lineage>
        <taxon>Eukaryota</taxon>
        <taxon>Fungi</taxon>
        <taxon>Dikarya</taxon>
        <taxon>Ascomycota</taxon>
        <taxon>Pezizomycotina</taxon>
        <taxon>Eurotiomycetes</taxon>
        <taxon>Chaetothyriomycetidae</taxon>
        <taxon>Chaetothyriales</taxon>
        <taxon>Herpotrichiellaceae</taxon>
        <taxon>Exophiala</taxon>
    </lineage>
</organism>
<dbReference type="InterPro" id="IPR014710">
    <property type="entry name" value="RmlC-like_jellyroll"/>
</dbReference>
<accession>A0A0D2DYR0</accession>
<keyword evidence="2" id="KW-1185">Reference proteome</keyword>
<dbReference type="EMBL" id="KN847338">
    <property type="protein sequence ID" value="KIW40689.1"/>
    <property type="molecule type" value="Genomic_DNA"/>
</dbReference>
<dbReference type="VEuPathDB" id="FungiDB:PV06_07866"/>